<dbReference type="InterPro" id="IPR000675">
    <property type="entry name" value="Cutinase/axe"/>
</dbReference>
<feature type="chain" id="PRO_5018025941" evidence="3">
    <location>
        <begin position="20"/>
        <end position="274"/>
    </location>
</feature>
<dbReference type="OrthoDB" id="2586582at2759"/>
<keyword evidence="5" id="KW-1185">Reference proteome</keyword>
<name>A0A3N4ILG9_ASCIM</name>
<dbReference type="SUPFAM" id="SSF53474">
    <property type="entry name" value="alpha/beta-Hydrolases"/>
    <property type="match status" value="1"/>
</dbReference>
<dbReference type="SMART" id="SM01110">
    <property type="entry name" value="Cutinase"/>
    <property type="match status" value="1"/>
</dbReference>
<evidence type="ECO:0000313" key="5">
    <source>
        <dbReference type="Proteomes" id="UP000275078"/>
    </source>
</evidence>
<dbReference type="InterPro" id="IPR029058">
    <property type="entry name" value="AB_hydrolase_fold"/>
</dbReference>
<reference evidence="4 5" key="1">
    <citation type="journal article" date="2018" name="Nat. Ecol. Evol.">
        <title>Pezizomycetes genomes reveal the molecular basis of ectomycorrhizal truffle lifestyle.</title>
        <authorList>
            <person name="Murat C."/>
            <person name="Payen T."/>
            <person name="Noel B."/>
            <person name="Kuo A."/>
            <person name="Morin E."/>
            <person name="Chen J."/>
            <person name="Kohler A."/>
            <person name="Krizsan K."/>
            <person name="Balestrini R."/>
            <person name="Da Silva C."/>
            <person name="Montanini B."/>
            <person name="Hainaut M."/>
            <person name="Levati E."/>
            <person name="Barry K.W."/>
            <person name="Belfiori B."/>
            <person name="Cichocki N."/>
            <person name="Clum A."/>
            <person name="Dockter R.B."/>
            <person name="Fauchery L."/>
            <person name="Guy J."/>
            <person name="Iotti M."/>
            <person name="Le Tacon F."/>
            <person name="Lindquist E.A."/>
            <person name="Lipzen A."/>
            <person name="Malagnac F."/>
            <person name="Mello A."/>
            <person name="Molinier V."/>
            <person name="Miyauchi S."/>
            <person name="Poulain J."/>
            <person name="Riccioni C."/>
            <person name="Rubini A."/>
            <person name="Sitrit Y."/>
            <person name="Splivallo R."/>
            <person name="Traeger S."/>
            <person name="Wang M."/>
            <person name="Zifcakova L."/>
            <person name="Wipf D."/>
            <person name="Zambonelli A."/>
            <person name="Paolocci F."/>
            <person name="Nowrousian M."/>
            <person name="Ottonello S."/>
            <person name="Baldrian P."/>
            <person name="Spatafora J.W."/>
            <person name="Henrissat B."/>
            <person name="Nagy L.G."/>
            <person name="Aury J.M."/>
            <person name="Wincker P."/>
            <person name="Grigoriev I.V."/>
            <person name="Bonfante P."/>
            <person name="Martin F.M."/>
        </authorList>
    </citation>
    <scope>NUCLEOTIDE SEQUENCE [LARGE SCALE GENOMIC DNA]</scope>
    <source>
        <strain evidence="4 5">RN42</strain>
    </source>
</reference>
<dbReference type="AlphaFoldDB" id="A0A3N4ILG9"/>
<dbReference type="EMBL" id="ML119647">
    <property type="protein sequence ID" value="RPA86973.1"/>
    <property type="molecule type" value="Genomic_DNA"/>
</dbReference>
<keyword evidence="1 4" id="KW-0378">Hydrolase</keyword>
<evidence type="ECO:0000313" key="4">
    <source>
        <dbReference type="EMBL" id="RPA86973.1"/>
    </source>
</evidence>
<proteinExistence type="predicted"/>
<dbReference type="Pfam" id="PF01083">
    <property type="entry name" value="Cutinase"/>
    <property type="match status" value="1"/>
</dbReference>
<organism evidence="4 5">
    <name type="scientific">Ascobolus immersus RN42</name>
    <dbReference type="NCBI Taxonomy" id="1160509"/>
    <lineage>
        <taxon>Eukaryota</taxon>
        <taxon>Fungi</taxon>
        <taxon>Dikarya</taxon>
        <taxon>Ascomycota</taxon>
        <taxon>Pezizomycotina</taxon>
        <taxon>Pezizomycetes</taxon>
        <taxon>Pezizales</taxon>
        <taxon>Ascobolaceae</taxon>
        <taxon>Ascobolus</taxon>
    </lineage>
</organism>
<dbReference type="STRING" id="1160509.A0A3N4ILG9"/>
<protein>
    <submittedName>
        <fullName evidence="4">Alpha/beta-hydrolase</fullName>
    </submittedName>
</protein>
<accession>A0A3N4ILG9</accession>
<dbReference type="GO" id="GO:0052689">
    <property type="term" value="F:carboxylic ester hydrolase activity"/>
    <property type="evidence" value="ECO:0007669"/>
    <property type="project" value="UniProtKB-ARBA"/>
</dbReference>
<keyword evidence="3" id="KW-0732">Signal</keyword>
<dbReference type="PANTHER" id="PTHR33630">
    <property type="entry name" value="CUTINASE RV1984C-RELATED-RELATED"/>
    <property type="match status" value="1"/>
</dbReference>
<evidence type="ECO:0000256" key="1">
    <source>
        <dbReference type="ARBA" id="ARBA00022801"/>
    </source>
</evidence>
<evidence type="ECO:0000256" key="3">
    <source>
        <dbReference type="SAM" id="SignalP"/>
    </source>
</evidence>
<keyword evidence="2" id="KW-1015">Disulfide bond</keyword>
<gene>
    <name evidence="4" type="ORF">BJ508DRAFT_320875</name>
</gene>
<dbReference type="Proteomes" id="UP000275078">
    <property type="component" value="Unassembled WGS sequence"/>
</dbReference>
<dbReference type="Gene3D" id="3.40.50.1820">
    <property type="entry name" value="alpha/beta hydrolase"/>
    <property type="match status" value="1"/>
</dbReference>
<evidence type="ECO:0000256" key="2">
    <source>
        <dbReference type="ARBA" id="ARBA00023157"/>
    </source>
</evidence>
<feature type="signal peptide" evidence="3">
    <location>
        <begin position="1"/>
        <end position="19"/>
    </location>
</feature>
<dbReference type="PANTHER" id="PTHR33630:SF13">
    <property type="entry name" value="ACETYLXYLAN ESTERASE"/>
    <property type="match status" value="1"/>
</dbReference>
<sequence length="274" mass="30057">MHLPTLLSLTIPLTSLTTARYLDTPQVYNAGFTTADTHPCTDVHIIAARGTVEEYPGRQHRVIRAICNGLPNHLSCDYEDIKTRATWHEWCAGIEEGIEYGKKRITEYVERCPNSAIVLTGFSVGTEIIGDILGGGGGRFFENPGKHGGLGGNCKRPYIAGLSPVGKPAENIVAALLWGDVRHTANQTYNIGSGSHLDGMWPRDPQNLADLNRFSDVLGSFCHVDDPWCASGLIPARHVDYLRVNSEEAAQLVREKLALKMPWKLQMVRGVANV</sequence>